<evidence type="ECO:0000313" key="2">
    <source>
        <dbReference type="EMBL" id="MDQ0465210.1"/>
    </source>
</evidence>
<gene>
    <name evidence="2" type="ORF">QO010_002997</name>
</gene>
<keyword evidence="1" id="KW-0472">Membrane</keyword>
<dbReference type="RefSeq" id="WP_307350429.1">
    <property type="nucleotide sequence ID" value="NZ_JAUSVS010000006.1"/>
</dbReference>
<proteinExistence type="predicted"/>
<feature type="transmembrane region" description="Helical" evidence="1">
    <location>
        <begin position="140"/>
        <end position="161"/>
    </location>
</feature>
<name>A0ABU0IUZ6_9CAUL</name>
<protein>
    <submittedName>
        <fullName evidence="2">Uncharacterized protein</fullName>
    </submittedName>
</protein>
<dbReference type="EMBL" id="JAUSVS010000006">
    <property type="protein sequence ID" value="MDQ0465210.1"/>
    <property type="molecule type" value="Genomic_DNA"/>
</dbReference>
<feature type="transmembrane region" description="Helical" evidence="1">
    <location>
        <begin position="47"/>
        <end position="68"/>
    </location>
</feature>
<sequence length="167" mass="17404">MNHHTTRPSWGRLLLALLAASGVAVVVPLLLATAALSRGFTDPGAVFAMAFAPIGIPIAAVFALPLAIAVRTGLLPAKPLWMAAGGLATALAYLFAGGWAARHHPGELLELLVYPASSALLALHGPHRLEMTPNETFDFWLFRAFLVGIPLGGLLGGLTLGRIARSS</sequence>
<comment type="caution">
    <text evidence="2">The sequence shown here is derived from an EMBL/GenBank/DDBJ whole genome shotgun (WGS) entry which is preliminary data.</text>
</comment>
<evidence type="ECO:0000256" key="1">
    <source>
        <dbReference type="SAM" id="Phobius"/>
    </source>
</evidence>
<keyword evidence="1" id="KW-1133">Transmembrane helix</keyword>
<keyword evidence="1" id="KW-0812">Transmembrane</keyword>
<keyword evidence="3" id="KW-1185">Reference proteome</keyword>
<feature type="transmembrane region" description="Helical" evidence="1">
    <location>
        <begin position="80"/>
        <end position="101"/>
    </location>
</feature>
<reference evidence="2 3" key="1">
    <citation type="submission" date="2023-07" db="EMBL/GenBank/DDBJ databases">
        <title>Genomic Encyclopedia of Type Strains, Phase IV (KMG-IV): sequencing the most valuable type-strain genomes for metagenomic binning, comparative biology and taxonomic classification.</title>
        <authorList>
            <person name="Goeker M."/>
        </authorList>
    </citation>
    <scope>NUCLEOTIDE SEQUENCE [LARGE SCALE GENOMIC DNA]</scope>
    <source>
        <strain evidence="2 3">DSM 18695</strain>
    </source>
</reference>
<evidence type="ECO:0000313" key="3">
    <source>
        <dbReference type="Proteomes" id="UP001228905"/>
    </source>
</evidence>
<organism evidence="2 3">
    <name type="scientific">Caulobacter ginsengisoli</name>
    <dbReference type="NCBI Taxonomy" id="400775"/>
    <lineage>
        <taxon>Bacteria</taxon>
        <taxon>Pseudomonadati</taxon>
        <taxon>Pseudomonadota</taxon>
        <taxon>Alphaproteobacteria</taxon>
        <taxon>Caulobacterales</taxon>
        <taxon>Caulobacteraceae</taxon>
        <taxon>Caulobacter</taxon>
    </lineage>
</organism>
<dbReference type="Proteomes" id="UP001228905">
    <property type="component" value="Unassembled WGS sequence"/>
</dbReference>
<accession>A0ABU0IUZ6</accession>